<dbReference type="GO" id="GO:0000150">
    <property type="term" value="F:DNA strand exchange activity"/>
    <property type="evidence" value="ECO:0007669"/>
    <property type="project" value="InterPro"/>
</dbReference>
<proteinExistence type="predicted"/>
<name>A0A4Y3WFP7_NITWI</name>
<dbReference type="EMBL" id="BJNF01000071">
    <property type="protein sequence ID" value="GEC16619.1"/>
    <property type="molecule type" value="Genomic_DNA"/>
</dbReference>
<reference evidence="2 3" key="1">
    <citation type="submission" date="2019-06" db="EMBL/GenBank/DDBJ databases">
        <title>Whole genome shotgun sequence of Nitrobacter winogradskyi NBRC 14297.</title>
        <authorList>
            <person name="Hosoyama A."/>
            <person name="Uohara A."/>
            <person name="Ohji S."/>
            <person name="Ichikawa N."/>
        </authorList>
    </citation>
    <scope>NUCLEOTIDE SEQUENCE [LARGE SCALE GENOMIC DNA]</scope>
    <source>
        <strain evidence="2 3">NBRC 14297</strain>
    </source>
</reference>
<dbReference type="Proteomes" id="UP000318825">
    <property type="component" value="Unassembled WGS sequence"/>
</dbReference>
<comment type="caution">
    <text evidence="2">The sequence shown here is derived from an EMBL/GenBank/DDBJ whole genome shotgun (WGS) entry which is preliminary data.</text>
</comment>
<accession>A0A4Y3WFP7</accession>
<evidence type="ECO:0000313" key="2">
    <source>
        <dbReference type="EMBL" id="GEC16619.1"/>
    </source>
</evidence>
<dbReference type="AlphaFoldDB" id="A0A4Y3WFP7"/>
<evidence type="ECO:0000313" key="3">
    <source>
        <dbReference type="Proteomes" id="UP000318825"/>
    </source>
</evidence>
<protein>
    <recommendedName>
        <fullName evidence="1">Recombinase domain-containing protein</fullName>
    </recommendedName>
</protein>
<sequence length="121" mass="13629">MRLLRSASDIANLVSVLEHPQLVGHIYLVETCAFPSSFLPFRLKRKDVSANRLVKDLKERSLTSKVRHLSSGGTRGGIPFTQGPLFYMLRNRSYVGEVKFKGEILPGPQPPLIEHDLFRPS</sequence>
<dbReference type="InterPro" id="IPR038109">
    <property type="entry name" value="DNA_bind_recomb_sf"/>
</dbReference>
<dbReference type="GO" id="GO:0003677">
    <property type="term" value="F:DNA binding"/>
    <property type="evidence" value="ECO:0007669"/>
    <property type="project" value="InterPro"/>
</dbReference>
<evidence type="ECO:0000259" key="1">
    <source>
        <dbReference type="Pfam" id="PF07508"/>
    </source>
</evidence>
<gene>
    <name evidence="2" type="ORF">NWI01_25110</name>
</gene>
<dbReference type="Pfam" id="PF07508">
    <property type="entry name" value="Recombinase"/>
    <property type="match status" value="1"/>
</dbReference>
<feature type="domain" description="Recombinase" evidence="1">
    <location>
        <begin position="46"/>
        <end position="118"/>
    </location>
</feature>
<dbReference type="Gene3D" id="3.90.1750.20">
    <property type="entry name" value="Putative Large Serine Recombinase, Chain B, Domain 2"/>
    <property type="match status" value="1"/>
</dbReference>
<dbReference type="InterPro" id="IPR011109">
    <property type="entry name" value="DNA_bind_recombinase_dom"/>
</dbReference>
<dbReference type="RefSeq" id="WP_181410472.1">
    <property type="nucleotide sequence ID" value="NZ_BJNF01000071.1"/>
</dbReference>
<organism evidence="2 3">
    <name type="scientific">Nitrobacter winogradskyi</name>
    <name type="common">Nitrobacter agilis</name>
    <dbReference type="NCBI Taxonomy" id="913"/>
    <lineage>
        <taxon>Bacteria</taxon>
        <taxon>Pseudomonadati</taxon>
        <taxon>Pseudomonadota</taxon>
        <taxon>Alphaproteobacteria</taxon>
        <taxon>Hyphomicrobiales</taxon>
        <taxon>Nitrobacteraceae</taxon>
        <taxon>Nitrobacter</taxon>
    </lineage>
</organism>